<feature type="coiled-coil region" evidence="1">
    <location>
        <begin position="138"/>
        <end position="179"/>
    </location>
</feature>
<accession>A0A024GFL5</accession>
<feature type="coiled-coil region" evidence="1">
    <location>
        <begin position="348"/>
        <end position="382"/>
    </location>
</feature>
<dbReference type="PANTHER" id="PTHR31935:SF1">
    <property type="entry name" value="COILED-COIL DOMAIN-CONTAINING PROTEIN 13"/>
    <property type="match status" value="1"/>
</dbReference>
<evidence type="ECO:0000256" key="2">
    <source>
        <dbReference type="SAM" id="MobiDB-lite"/>
    </source>
</evidence>
<feature type="compositionally biased region" description="Polar residues" evidence="2">
    <location>
        <begin position="1"/>
        <end position="11"/>
    </location>
</feature>
<feature type="compositionally biased region" description="Low complexity" evidence="2">
    <location>
        <begin position="438"/>
        <end position="456"/>
    </location>
</feature>
<keyword evidence="4" id="KW-1185">Reference proteome</keyword>
<feature type="region of interest" description="Disordered" evidence="2">
    <location>
        <begin position="1"/>
        <end position="76"/>
    </location>
</feature>
<feature type="compositionally biased region" description="Basic residues" evidence="2">
    <location>
        <begin position="457"/>
        <end position="469"/>
    </location>
</feature>
<evidence type="ECO:0000313" key="4">
    <source>
        <dbReference type="Proteomes" id="UP000053237"/>
    </source>
</evidence>
<dbReference type="InParanoid" id="A0A024GFL5"/>
<feature type="compositionally biased region" description="Basic and acidic residues" evidence="2">
    <location>
        <begin position="64"/>
        <end position="76"/>
    </location>
</feature>
<feature type="region of interest" description="Disordered" evidence="2">
    <location>
        <begin position="431"/>
        <end position="474"/>
    </location>
</feature>
<proteinExistence type="predicted"/>
<dbReference type="SUPFAM" id="SSF58100">
    <property type="entry name" value="Bacterial hemolysins"/>
    <property type="match status" value="1"/>
</dbReference>
<organism evidence="3 4">
    <name type="scientific">Albugo candida</name>
    <dbReference type="NCBI Taxonomy" id="65357"/>
    <lineage>
        <taxon>Eukaryota</taxon>
        <taxon>Sar</taxon>
        <taxon>Stramenopiles</taxon>
        <taxon>Oomycota</taxon>
        <taxon>Peronosporomycetes</taxon>
        <taxon>Albuginales</taxon>
        <taxon>Albuginaceae</taxon>
        <taxon>Albugo</taxon>
    </lineage>
</organism>
<gene>
    <name evidence="3" type="ORF">BN9_060050</name>
</gene>
<reference evidence="3 4" key="1">
    <citation type="submission" date="2012-05" db="EMBL/GenBank/DDBJ databases">
        <title>Recombination and specialization in a pathogen metapopulation.</title>
        <authorList>
            <person name="Gardiner A."/>
            <person name="Kemen E."/>
            <person name="Schultz-Larsen T."/>
            <person name="MacLean D."/>
            <person name="Van Oosterhout C."/>
            <person name="Jones J.D.G."/>
        </authorList>
    </citation>
    <scope>NUCLEOTIDE SEQUENCE [LARGE SCALE GENOMIC DNA]</scope>
    <source>
        <strain evidence="3 4">Ac Nc2</strain>
    </source>
</reference>
<protein>
    <submittedName>
        <fullName evidence="3">Uncharacterized protein</fullName>
    </submittedName>
</protein>
<dbReference type="InterPro" id="IPR038929">
    <property type="entry name" value="CCDC13"/>
</dbReference>
<dbReference type="Proteomes" id="UP000053237">
    <property type="component" value="Unassembled WGS sequence"/>
</dbReference>
<dbReference type="AlphaFoldDB" id="A0A024GFL5"/>
<dbReference type="PANTHER" id="PTHR31935">
    <property type="entry name" value="COILED-COIL DOMAIN-CONTAINING PROTEIN 13"/>
    <property type="match status" value="1"/>
</dbReference>
<feature type="region of interest" description="Disordered" evidence="2">
    <location>
        <begin position="203"/>
        <end position="228"/>
    </location>
</feature>
<dbReference type="OrthoDB" id="10258312at2759"/>
<evidence type="ECO:0000313" key="3">
    <source>
        <dbReference type="EMBL" id="CCI45132.1"/>
    </source>
</evidence>
<name>A0A024GFL5_9STRA</name>
<dbReference type="EMBL" id="CAIX01000090">
    <property type="protein sequence ID" value="CCI45132.1"/>
    <property type="molecule type" value="Genomic_DNA"/>
</dbReference>
<feature type="compositionally biased region" description="Basic and acidic residues" evidence="2">
    <location>
        <begin position="25"/>
        <end position="34"/>
    </location>
</feature>
<sequence length="577" mass="65099">MSGNESNSPSSDIGDKNAVSSQDFKVSETLESRTKSSSNIEEDGESDSTDHRIGKSKVPTYKCSDQEVEQKKEVEKGSTLSSQVIKLKEEIKKHKILLEALAPVPGLDRNILEAVLLEGDAMNHDLRDVKIVHQAKQLRQLKQLIQKEQRVAHNALNSMKLMEVEKVKMERELEAAHLQIKKTKFRVESLTLRNGSEVISNNQAEMSPRVSSKRTNSPHAATQRKSSTWRSKYDDLKIHNDKLQSDMKKLHRALTQELGVDASMPLMELLEMYGPNQSTGSVIGEGGKRTRSQQIIVLKAKVKELKRRLALERRRTSSISSNLEATNLYEKPGGSIDAKVGSELVKQHEHKQKQLDQLLSDNEQYRIRVEQLIGKLKASQSRTHILEQERKENKAKIQVLAEKSGTDDKLIDALQAQVSLWKEKTQKAKRVHTDGNNITGTSTILPSLSTSHSTSPRGHKSQNHSRSHHSSTAEVSIKQVEMAIPAIPVSETARYRQLHVENERLLCVIRELKKQHVKTDITQSPGTATESRIPRPMESREYVDINATKTIEKMRTRFCKPLEETDHENTSLPLAPL</sequence>
<comment type="caution">
    <text evidence="3">The sequence shown here is derived from an EMBL/GenBank/DDBJ whole genome shotgun (WGS) entry which is preliminary data.</text>
</comment>
<keyword evidence="1" id="KW-0175">Coiled coil</keyword>
<evidence type="ECO:0000256" key="1">
    <source>
        <dbReference type="SAM" id="Coils"/>
    </source>
</evidence>